<organism evidence="2 3">
    <name type="scientific">Coemansia javaensis</name>
    <dbReference type="NCBI Taxonomy" id="2761396"/>
    <lineage>
        <taxon>Eukaryota</taxon>
        <taxon>Fungi</taxon>
        <taxon>Fungi incertae sedis</taxon>
        <taxon>Zoopagomycota</taxon>
        <taxon>Kickxellomycotina</taxon>
        <taxon>Kickxellomycetes</taxon>
        <taxon>Kickxellales</taxon>
        <taxon>Kickxellaceae</taxon>
        <taxon>Coemansia</taxon>
    </lineage>
</organism>
<dbReference type="AlphaFoldDB" id="A0A9W8HE97"/>
<feature type="compositionally biased region" description="Low complexity" evidence="1">
    <location>
        <begin position="18"/>
        <end position="30"/>
    </location>
</feature>
<evidence type="ECO:0000313" key="2">
    <source>
        <dbReference type="EMBL" id="KAJ2784621.1"/>
    </source>
</evidence>
<evidence type="ECO:0000256" key="1">
    <source>
        <dbReference type="SAM" id="MobiDB-lite"/>
    </source>
</evidence>
<proteinExistence type="predicted"/>
<dbReference type="EMBL" id="JANBUL010000023">
    <property type="protein sequence ID" value="KAJ2784621.1"/>
    <property type="molecule type" value="Genomic_DNA"/>
</dbReference>
<name>A0A9W8HE97_9FUNG</name>
<evidence type="ECO:0000313" key="3">
    <source>
        <dbReference type="Proteomes" id="UP001140217"/>
    </source>
</evidence>
<comment type="caution">
    <text evidence="2">The sequence shown here is derived from an EMBL/GenBank/DDBJ whole genome shotgun (WGS) entry which is preliminary data.</text>
</comment>
<protein>
    <submittedName>
        <fullName evidence="2">Uncharacterized protein</fullName>
    </submittedName>
</protein>
<keyword evidence="3" id="KW-1185">Reference proteome</keyword>
<accession>A0A9W8HE97</accession>
<gene>
    <name evidence="2" type="ORF">H4R18_001000</name>
</gene>
<dbReference type="Proteomes" id="UP001140217">
    <property type="component" value="Unassembled WGS sequence"/>
</dbReference>
<feature type="region of interest" description="Disordered" evidence="1">
    <location>
        <begin position="1"/>
        <end position="30"/>
    </location>
</feature>
<reference evidence="2" key="1">
    <citation type="submission" date="2022-07" db="EMBL/GenBank/DDBJ databases">
        <title>Phylogenomic reconstructions and comparative analyses of Kickxellomycotina fungi.</title>
        <authorList>
            <person name="Reynolds N.K."/>
            <person name="Stajich J.E."/>
            <person name="Barry K."/>
            <person name="Grigoriev I.V."/>
            <person name="Crous P."/>
            <person name="Smith M.E."/>
        </authorList>
    </citation>
    <scope>NUCLEOTIDE SEQUENCE</scope>
    <source>
        <strain evidence="2">NBRC 105414</strain>
    </source>
</reference>
<sequence length="80" mass="8429">MDPEVGQISETEPEVAAEPEAAAEPTTEELAASVASMLKQPVQKSAPPSQGHLCSGCNAVFDSDEYYYHASRCGGRARSS</sequence>